<evidence type="ECO:0000313" key="3">
    <source>
        <dbReference type="Proteomes" id="UP001357733"/>
    </source>
</evidence>
<accession>A0AAW9MZP4</accession>
<dbReference type="EMBL" id="JAYKOT010000003">
    <property type="protein sequence ID" value="MEB3429959.1"/>
    <property type="molecule type" value="Genomic_DNA"/>
</dbReference>
<evidence type="ECO:0000259" key="1">
    <source>
        <dbReference type="Pfam" id="PF03976"/>
    </source>
</evidence>
<evidence type="ECO:0000313" key="2">
    <source>
        <dbReference type="EMBL" id="MEB3429959.1"/>
    </source>
</evidence>
<organism evidence="2 3">
    <name type="scientific">Citroniella saccharovorans</name>
    <dbReference type="NCBI Taxonomy" id="2053367"/>
    <lineage>
        <taxon>Bacteria</taxon>
        <taxon>Bacillati</taxon>
        <taxon>Bacillota</taxon>
        <taxon>Tissierellia</taxon>
        <taxon>Tissierellales</taxon>
        <taxon>Peptoniphilaceae</taxon>
        <taxon>Citroniella</taxon>
    </lineage>
</organism>
<dbReference type="AlphaFoldDB" id="A0AAW9MZP4"/>
<protein>
    <recommendedName>
        <fullName evidence="1">Polyphosphate kinase-2-related domain-containing protein</fullName>
    </recommendedName>
</protein>
<dbReference type="InterPro" id="IPR027417">
    <property type="entry name" value="P-loop_NTPase"/>
</dbReference>
<sequence length="496" mass="59614">MLKEFELGKNSKYDDLKLKDLRKEFGILQRKINLNGCKVLILIEGFEASGKGYVISELVNDVNHKYVKVNEYLERKTSEKIYPALYRYWANIPGKGEISIFDKSYYYNLMRKFNVSGDFIKNQLDIIYNFEKDLVKDSTIILKFFLNISEDEQKKRIKDYLDSYKRALISQRDLDQIDNFKKYFDYYDKILEKTNFDFANWTIVDAEDKKNAAKEIIARSNKALEKLLKSKSPNILIKENNFKEENIDKKNYIDYFDGADYSKFLSEKEYKEEKDNLSNKLHETMYELYIKKIPSILIFEGVDAAGKGGAIQRLVRNFDPRLYRVVPISKPTDYEYNYHYMKRFWDVLSEKGKMIVFDRSWYGRILVERIEGFASEDRWKDAYDEINRTEKYLYDNDFLIIKYFLSIDKDTQLSRFKDRENDPNKRYKITDEDWRNREKWDEYALAYNDMLNYTSKKNTKWNFIPTNDKKYARIEVMKIFLDSAQKHIERMGRING</sequence>
<dbReference type="PANTHER" id="PTHR34383">
    <property type="entry name" value="POLYPHOSPHATE:AMP PHOSPHOTRANSFERASE-RELATED"/>
    <property type="match status" value="1"/>
</dbReference>
<reference evidence="2 3" key="1">
    <citation type="submission" date="2024-01" db="EMBL/GenBank/DDBJ databases">
        <title>Complete genome sequence of Citroniella saccharovorans strain M6.X9, isolated from human fecal sample.</title>
        <authorList>
            <person name="Cheng G."/>
            <person name="Westerholm M."/>
            <person name="Schnurer A."/>
        </authorList>
    </citation>
    <scope>NUCLEOTIDE SEQUENCE [LARGE SCALE GENOMIC DNA]</scope>
    <source>
        <strain evidence="2 3">DSM 29873</strain>
    </source>
</reference>
<feature type="domain" description="Polyphosphate kinase-2-related" evidence="1">
    <location>
        <begin position="265"/>
        <end position="486"/>
    </location>
</feature>
<feature type="domain" description="Polyphosphate kinase-2-related" evidence="1">
    <location>
        <begin position="14"/>
        <end position="227"/>
    </location>
</feature>
<keyword evidence="3" id="KW-1185">Reference proteome</keyword>
<proteinExistence type="predicted"/>
<dbReference type="InterPro" id="IPR022488">
    <property type="entry name" value="PPK2-related"/>
</dbReference>
<dbReference type="Proteomes" id="UP001357733">
    <property type="component" value="Unassembled WGS sequence"/>
</dbReference>
<comment type="caution">
    <text evidence="2">The sequence shown here is derived from an EMBL/GenBank/DDBJ whole genome shotgun (WGS) entry which is preliminary data.</text>
</comment>
<name>A0AAW9MZP4_9FIRM</name>
<dbReference type="Pfam" id="PF03976">
    <property type="entry name" value="PPK2"/>
    <property type="match status" value="2"/>
</dbReference>
<gene>
    <name evidence="2" type="ORF">VLK81_08055</name>
</gene>
<dbReference type="RefSeq" id="WP_324620113.1">
    <property type="nucleotide sequence ID" value="NZ_JAYKOT010000003.1"/>
</dbReference>
<dbReference type="SUPFAM" id="SSF52540">
    <property type="entry name" value="P-loop containing nucleoside triphosphate hydrolases"/>
    <property type="match status" value="2"/>
</dbReference>
<dbReference type="PANTHER" id="PTHR34383:SF3">
    <property type="entry name" value="POLYPHOSPHATE:AMP PHOSPHOTRANSFERASE"/>
    <property type="match status" value="1"/>
</dbReference>
<dbReference type="Gene3D" id="3.40.50.300">
    <property type="entry name" value="P-loop containing nucleotide triphosphate hydrolases"/>
    <property type="match status" value="2"/>
</dbReference>